<keyword evidence="2 4" id="KW-0472">Membrane</keyword>
<proteinExistence type="predicted"/>
<feature type="chain" id="PRO_5026283872" evidence="5">
    <location>
        <begin position="25"/>
        <end position="533"/>
    </location>
</feature>
<gene>
    <name evidence="7" type="ORF">GOQ30_06425</name>
</gene>
<name>A0A6I4ISC9_9FLAO</name>
<dbReference type="SUPFAM" id="SSF82171">
    <property type="entry name" value="DPP6 N-terminal domain-like"/>
    <property type="match status" value="1"/>
</dbReference>
<dbReference type="PANTHER" id="PTHR30329:SF21">
    <property type="entry name" value="LIPOPROTEIN YIAD-RELATED"/>
    <property type="match status" value="1"/>
</dbReference>
<dbReference type="Proteomes" id="UP000431264">
    <property type="component" value="Unassembled WGS sequence"/>
</dbReference>
<dbReference type="InterPro" id="IPR050330">
    <property type="entry name" value="Bact_OuterMem_StrucFunc"/>
</dbReference>
<keyword evidence="3" id="KW-0998">Cell outer membrane</keyword>
<dbReference type="SUPFAM" id="SSF49464">
    <property type="entry name" value="Carboxypeptidase regulatory domain-like"/>
    <property type="match status" value="1"/>
</dbReference>
<dbReference type="EMBL" id="WQLW01000003">
    <property type="protein sequence ID" value="MVO08797.1"/>
    <property type="molecule type" value="Genomic_DNA"/>
</dbReference>
<sequence length="533" mass="60556">MIMRKLFFCVFCIPFLGMSQDSFMDDSIAKNNTTLNNDSLLKYILTDTGINTELSEIGASFFKDKFLIVSNKKRRHTKTTFNEKLNQFNNNIYCTNVDKNGNLSFPLQFSTVLDSDFNEGSMTFSNEDKTIYFTHTTENSDNFKLYKADLDVEIQGYWKDVVEIEITTPEYSVETPYYAAGTNKIYFSSNMPGGFGGYDLYVADINTNGTLKNIQNLGKEVNSSKDEKYPFVTPDSNYLYFSSTGHDTYGGYDVFRSSIVNNTYINRRNIGSGLNSNKDEVGYILVNKDQGYISINKEDDKENFDVYRFDVQQLEQQLNILVVESDSKIKLPNANVVITDEFGNTIKETKTNDKGEIKLIIEPLTSYTISTSKDGYEPNLDAVTASTENNFVSETIKMTQKKPEITNDAIVMENIFFDFNKATLKEESQLSLNKVVNVMNEIPDMTLTINAHTDNKGSDKYNLALSQKRAKSTYDYLVAKGIDKSRLAHKGYGESKPLHDCKQNCTETQDSENRRVEFLINKAIEFTDATTNN</sequence>
<dbReference type="InterPro" id="IPR011659">
    <property type="entry name" value="WD40"/>
</dbReference>
<dbReference type="Gene3D" id="3.30.1330.60">
    <property type="entry name" value="OmpA-like domain"/>
    <property type="match status" value="1"/>
</dbReference>
<feature type="domain" description="OmpA-like" evidence="6">
    <location>
        <begin position="404"/>
        <end position="524"/>
    </location>
</feature>
<dbReference type="Gene3D" id="2.120.10.30">
    <property type="entry name" value="TolB, C-terminal domain"/>
    <property type="match status" value="1"/>
</dbReference>
<dbReference type="Pfam" id="PF00691">
    <property type="entry name" value="OmpA"/>
    <property type="match status" value="1"/>
</dbReference>
<keyword evidence="5" id="KW-0732">Signal</keyword>
<dbReference type="OrthoDB" id="1403615at2"/>
<organism evidence="7 8">
    <name type="scientific">Flavobacterium profundi</name>
    <dbReference type="NCBI Taxonomy" id="1774945"/>
    <lineage>
        <taxon>Bacteria</taxon>
        <taxon>Pseudomonadati</taxon>
        <taxon>Bacteroidota</taxon>
        <taxon>Flavobacteriia</taxon>
        <taxon>Flavobacteriales</taxon>
        <taxon>Flavobacteriaceae</taxon>
        <taxon>Flavobacterium</taxon>
    </lineage>
</organism>
<evidence type="ECO:0000313" key="7">
    <source>
        <dbReference type="EMBL" id="MVO08797.1"/>
    </source>
</evidence>
<keyword evidence="8" id="KW-1185">Reference proteome</keyword>
<dbReference type="SUPFAM" id="SSF103088">
    <property type="entry name" value="OmpA-like"/>
    <property type="match status" value="1"/>
</dbReference>
<evidence type="ECO:0000256" key="3">
    <source>
        <dbReference type="ARBA" id="ARBA00023237"/>
    </source>
</evidence>
<dbReference type="InterPro" id="IPR011042">
    <property type="entry name" value="6-blade_b-propeller_TolB-like"/>
</dbReference>
<evidence type="ECO:0000256" key="2">
    <source>
        <dbReference type="ARBA" id="ARBA00023136"/>
    </source>
</evidence>
<dbReference type="Pfam" id="PF07676">
    <property type="entry name" value="PD40"/>
    <property type="match status" value="1"/>
</dbReference>
<evidence type="ECO:0000256" key="4">
    <source>
        <dbReference type="PROSITE-ProRule" id="PRU00473"/>
    </source>
</evidence>
<dbReference type="InterPro" id="IPR036737">
    <property type="entry name" value="OmpA-like_sf"/>
</dbReference>
<reference evidence="8" key="1">
    <citation type="submission" date="2019-05" db="EMBL/GenBank/DDBJ databases">
        <title>Flavobacterium profundi sp. nov., isolated from a deep-sea seamount.</title>
        <authorList>
            <person name="Zhang D.-C."/>
        </authorList>
    </citation>
    <scope>NUCLEOTIDE SEQUENCE [LARGE SCALE GENOMIC DNA]</scope>
    <source>
        <strain evidence="8">TP390</strain>
    </source>
</reference>
<comment type="caution">
    <text evidence="7">The sequence shown here is derived from an EMBL/GenBank/DDBJ whole genome shotgun (WGS) entry which is preliminary data.</text>
</comment>
<dbReference type="CDD" id="cd07185">
    <property type="entry name" value="OmpA_C-like"/>
    <property type="match status" value="1"/>
</dbReference>
<evidence type="ECO:0000313" key="8">
    <source>
        <dbReference type="Proteomes" id="UP000431264"/>
    </source>
</evidence>
<dbReference type="InterPro" id="IPR006664">
    <property type="entry name" value="OMP_bac"/>
</dbReference>
<feature type="signal peptide" evidence="5">
    <location>
        <begin position="1"/>
        <end position="24"/>
    </location>
</feature>
<evidence type="ECO:0000259" key="6">
    <source>
        <dbReference type="PROSITE" id="PS51123"/>
    </source>
</evidence>
<dbReference type="InterPro" id="IPR008969">
    <property type="entry name" value="CarboxyPept-like_regulatory"/>
</dbReference>
<dbReference type="Gene3D" id="2.60.40.1120">
    <property type="entry name" value="Carboxypeptidase-like, regulatory domain"/>
    <property type="match status" value="1"/>
</dbReference>
<dbReference type="AlphaFoldDB" id="A0A6I4ISC9"/>
<dbReference type="InterPro" id="IPR006665">
    <property type="entry name" value="OmpA-like"/>
</dbReference>
<dbReference type="PANTHER" id="PTHR30329">
    <property type="entry name" value="STATOR ELEMENT OF FLAGELLAR MOTOR COMPLEX"/>
    <property type="match status" value="1"/>
</dbReference>
<dbReference type="GO" id="GO:0009279">
    <property type="term" value="C:cell outer membrane"/>
    <property type="evidence" value="ECO:0007669"/>
    <property type="project" value="UniProtKB-SubCell"/>
</dbReference>
<evidence type="ECO:0000256" key="1">
    <source>
        <dbReference type="ARBA" id="ARBA00004442"/>
    </source>
</evidence>
<evidence type="ECO:0000256" key="5">
    <source>
        <dbReference type="SAM" id="SignalP"/>
    </source>
</evidence>
<comment type="subcellular location">
    <subcellularLocation>
        <location evidence="1">Cell outer membrane</location>
    </subcellularLocation>
</comment>
<dbReference type="PROSITE" id="PS51123">
    <property type="entry name" value="OMPA_2"/>
    <property type="match status" value="1"/>
</dbReference>
<protein>
    <submittedName>
        <fullName evidence="7">OmpA family protein</fullName>
    </submittedName>
</protein>
<dbReference type="PRINTS" id="PR01021">
    <property type="entry name" value="OMPADOMAIN"/>
</dbReference>
<accession>A0A6I4ISC9</accession>